<dbReference type="Proteomes" id="UP000199310">
    <property type="component" value="Unassembled WGS sequence"/>
</dbReference>
<evidence type="ECO:0000313" key="1">
    <source>
        <dbReference type="EMBL" id="SEW15113.1"/>
    </source>
</evidence>
<reference evidence="2" key="1">
    <citation type="submission" date="2016-10" db="EMBL/GenBank/DDBJ databases">
        <authorList>
            <person name="Varghese N."/>
            <person name="Submissions S."/>
        </authorList>
    </citation>
    <scope>NUCLEOTIDE SEQUENCE [LARGE SCALE GENOMIC DNA]</scope>
    <source>
        <strain evidence="2">DSM 3695</strain>
    </source>
</reference>
<keyword evidence="2" id="KW-1185">Reference proteome</keyword>
<sequence length="219" mass="25278">MALGCKQKVSTKFTISASTYLANANEDPWMDTTTAMIKLDEIKRAICEGCRFQIIDNGLFTAVEWPNKEYKQAVSYLPNFAVIIGEYAFRSGLPEGMGFHFRISAKGNEGLFFDVTYDYKTMKYILDSINYPIYQGENLRLDRVMYGAPNYLQHFDLRQSCSHNNLRLVIRPEWEQNLKEHRCSLLALTYFLPSFLYMNVSSSRSEFSLYLVNTKGKAL</sequence>
<name>A0A1I0PLB0_9BACT</name>
<evidence type="ECO:0000313" key="2">
    <source>
        <dbReference type="Proteomes" id="UP000199310"/>
    </source>
</evidence>
<dbReference type="EMBL" id="FOJG01000001">
    <property type="protein sequence ID" value="SEW15113.1"/>
    <property type="molecule type" value="Genomic_DNA"/>
</dbReference>
<gene>
    <name evidence="1" type="ORF">SAMN04488122_0847</name>
</gene>
<organism evidence="1 2">
    <name type="scientific">Chitinophaga arvensicola</name>
    <dbReference type="NCBI Taxonomy" id="29529"/>
    <lineage>
        <taxon>Bacteria</taxon>
        <taxon>Pseudomonadati</taxon>
        <taxon>Bacteroidota</taxon>
        <taxon>Chitinophagia</taxon>
        <taxon>Chitinophagales</taxon>
        <taxon>Chitinophagaceae</taxon>
        <taxon>Chitinophaga</taxon>
    </lineage>
</organism>
<proteinExistence type="predicted"/>
<protein>
    <submittedName>
        <fullName evidence="1">Uncharacterized protein</fullName>
    </submittedName>
</protein>
<dbReference type="AlphaFoldDB" id="A0A1I0PLB0"/>
<accession>A0A1I0PLB0</accession>